<feature type="compositionally biased region" description="Polar residues" evidence="3">
    <location>
        <begin position="836"/>
        <end position="859"/>
    </location>
</feature>
<evidence type="ECO:0000256" key="3">
    <source>
        <dbReference type="SAM" id="MobiDB-lite"/>
    </source>
</evidence>
<dbReference type="PROSITE" id="PS00010">
    <property type="entry name" value="ASX_HYDROXYL"/>
    <property type="match status" value="1"/>
</dbReference>
<feature type="compositionally biased region" description="Basic and acidic residues" evidence="3">
    <location>
        <begin position="1035"/>
        <end position="1054"/>
    </location>
</feature>
<evidence type="ECO:0000313" key="8">
    <source>
        <dbReference type="Proteomes" id="UP000663823"/>
    </source>
</evidence>
<sequence>MYVDSIDWFQYKILIVLLARFIIIVDSTKPCNSSCDYQICPKVCIIEMNSFEQQQQQRVMNKARRDHLLQSMLSYGRYQTFQISSNISYVSRIYGQNFLAYSSIDDLLIFIEPKHQIHVYNGRTIQHIVNLSTTDVVIATSCASLLSNSHHELFFIYETNSETNLISLRVCQVLFNKSKLIFENNLCIETITIQYDQPNLLVNGFTIKRDHAGTKKSLLFISTYVGVIYAIFDTHTGSLFGQTTIMNETLNEGSIALSSSGSIYYASKQEHLIYELKIARDFRLYYGKIIKANAIKHPFGLITDECNHLYIATRSMVLIMFVQTYTTIRSVFSKASDLPITLERLNATTYVYATIKKSAKNLLSYWMFNFLYFTEPEKIYTSTRHSAVNWKENLDFNNAINENASSPILWPISYVLSSTANTTKKYTQFFSTPRKPFSRFTTIIPKYEQKNNSIDQEISSINKTKLLTGNSSTVSYIPFESDDSQLSEPDENDQFIENTQFNSQEPKEQSSEKKFQSDTPLVQKTSSDPHLLPSSTPESVIYNDNLPSVIEKGENLSTNAITQSQDYKSTQPPSDLKYFNYTTHPEEILFSDDDLQSFLEGRTNLSKNQKAQIEAYLSKQSSSTRSTSSKYLTSTKLPATDYTSNDNVYFDNESEDKQFQDYDSKIPLSDSEIFNDTIDKEQVLFTDDDLRSFLEGRANLSKSQKAKIEAYLNKQASFNRSTFSKYSTSTKVPRRKYTSHDNVYPDYQSEDTQFQGYLTKIPSSDSKDFNRTTYREGILFSDNDLRSFLEGRANLSKNQIAQIRVYLNKQSSLDQGIFATYSTSTKLPERKYTPGDNVQSDYQSENTQSQSYATKTPLSDSKDFNGTIDTEEIVFSDDDLRSFVEGRANFSKNQQAQIEAYLRKQSSSNQSTISKYLMSTKLPARKYASDDHRSFDYEGEDTDSYSYLATTSLSESKDFNRTTDREKILFTDDDLRTFLEGQANLSKSQKVQIEAYLNKQRTSNRGIFSRYLTSTKLPTRKYTADDNAYADSENEDRQSQDYDSKIPLSDSKDVNRPIDQDEILFSDDDLRSFLEGRANLSKNQIAQIKDYLSKQSSSTPDIFSRYLTSTKQPTRKYISDDEIYSDHENEDTQLQDYHSTILLSNSTDFIRTMDTEGILFSDNDLRSFLESRANLSKNQKAQIEAYLNKQASFNRSTSSKYLTSTKVPRRKYTPDDNVYLDYENEDTQLQDYDSNIPLSNFTDFNRTIDTEGIVFSDDDLRSFLEDRANLSKNQIAQIRAYLSKQSSPSQGIFARYSTSTKLPTRKYAPDGNIYLDYQSEGTQSQSYVTKAPLSDSRDFNGTIDTEEILFSNDDLRSFLEGRANLSKNEIAQIEAYLNKQLSSNQGVFSKHATSTKLPTDTYTSGDVYSDYQSENTQSQRYLTTTPLSNSTFFNHTIDKEEILFSNDDLRSFLEGRANLSKNQKAQIQAYLNKQSSSNQSTISKYLTSTKLPAGKYTPDDEVYSDYQSEDTQLPEYASKIPLSDSKDLNRTIGQDRILFSDDDLRSFLEDRANLSKNQKAQIEAYLSKQTSPDQGIFARYSTSTKLPSIKYTSDDNVHPDYQIENTQSQSYATKAPLLDSKDFNRTTDQEEILFSSDDLRSFLEGRANLSKNQKAQIEAYLSKQSSPDQGILSRYSTTIKVPGRKYTPDDNVYSDYESKDTQPQDYHLKIPLSDSKDLNRTVDQDSILFSDDDLRSFLEDRANLSKNQKAQIEAYLSKQTSLDQGIFARYSTSTKLPSIKYTPDDNVHPDYQIQNTQSQSYGTKVPLFDSKDFNRTTDQEEILFSNDDLRSFLEGRANLSKNQKAQIEAYLSKQSSPDQGIFSRYSTTTKVPGRKYTPDDNVYSGYESKDTQPQDYHLKIPLSDSKDLNRTTDQEGILFSDDDLRSFLEGRVNLSQKQKTQIEAHLNKQSSFDQRIFSTYSTSTNQPAKIYTPDDSIFSSYGTENTQSQSYLTKSPIFDSKDVNTFVDLEEIFVSADDLQSYLQGRSNLSLAQEAQIEAYLAKQTSLNRSTFLKYFTTKSTPTKISLPGDKLEVYSKGQTNLSLSEPIQSSEVALQNVTSTIAFTTKKPTSIRRPWQSIINGSNDVDDNIEQPSDIYADSTDNKNVSIDILNEISQWSSSTSLISPLQTDTSLKSTKQPPHSKTSINTPLKEALVTIPSDTTKSDFIFNEKSRTDNPIHRLSAVSSLDQRTQDTSNVSLISSTLSINDSSTLKYHSLVTQLNPNLMNENVTQHFNNYNQPTSIHDDDDKVNFSLFSMKFKSTMDPKFLQTTPRQLISTNVQSISADINVDQTSSDLIAISADNITNISSLSLVTHQSNTQITVNQTQTSSPQIHDIIIPSMFQNLSVLHNRSNINDTSKPYNTVEVNLNDESINIKQTSTSPTLITNDTSILITTSDHIHQNIKDKINHKHSSAMSVDVNVTSTSHPPSSLIVSNTTLLPSRRSPLSSILHYSSHPYSSTKSPKFTSFSSRKLFSDTTITTTTTTTPTTIATTTTTTSIATATTTTSIATTTLITSIATTTLITSIATITLTTSIATTTITTPTTMLLSSEITTMPSYSTIFSSSTSTLQSSHEFSSIQTTNEARTSHIKQSKLITTLADMSSSPPVTTYQPHWTSTITSTLFLTTNEQLLTTTVDSYTSKLPEIYIESSSSSSSSLSYVKSTETFTTNYQSITTTLVPTTNLDSSPTITSDKTSIDSTLTTTNEENLSLSNYQPLETTETLHLSSLITDQYQEEFTSLKFASTIVPHVYKSKIFSTLEHSTLRTSYPSTSSIATTTITSTTTSTTTTTKTTIHRYRTRKSKTTSWKTQPLSTSSSSPATSTIPSYRTTINTDYKLRTSTQISTWPSEWNFPKQQETIRIKPSLIKNNSNTLLSNDLLNEIFNNLSTSTNSSTEKYIYFNLNNYPPSSWNLSLNSNDNIVLDVILPISTSSTNLTFTNIEAKSLVTNIIGKPINLQVDRVQTKQFSLVMNATDNSLNSNRTRSYISDVIIGHVKSEQFELNLTKTDNMHVRVRQVDAATAELYLDSNFCTNESSLEINLNLSQNGTIRYGNRKPIHIGPVFTRVHMLKQSCDREQPLALFFDICERTNPCLNHGICQSIMPDYNDKSYSNTDTGHVGYKCECPLHTSGEHCQYLQYPLGYCLNSGTLFETNDIYNNTIEKCICTKGFRGEHCEENIDNCIGITCSNHGICEDGIDQYKCSCFDGYYGFNCERKYVQIVLLQAASRSFGIVAILLIATIAALVVASDIHTYVTRKHQTYRLPHRIPRVKSEVFENSVLLLGFSDAPIEMNDLSTVRQWKKPIILKQRQTNRTTRFRKTTGYQQLSRRKQLTIIPKSSSSSSYRRYAASNRLNQTIL</sequence>
<feature type="domain" description="EGF-like" evidence="6">
    <location>
        <begin position="3120"/>
        <end position="3172"/>
    </location>
</feature>
<comment type="caution">
    <text evidence="7">The sequence shown here is derived from an EMBL/GenBank/DDBJ whole genome shotgun (WGS) entry which is preliminary data.</text>
</comment>
<feature type="region of interest" description="Disordered" evidence="3">
    <location>
        <begin position="828"/>
        <end position="860"/>
    </location>
</feature>
<dbReference type="Proteomes" id="UP000663823">
    <property type="component" value="Unassembled WGS sequence"/>
</dbReference>
<keyword evidence="4" id="KW-0812">Transmembrane</keyword>
<accession>A0A818G4M0</accession>
<keyword evidence="5" id="KW-0732">Signal</keyword>
<keyword evidence="2" id="KW-0245">EGF-like domain</keyword>
<reference evidence="7" key="1">
    <citation type="submission" date="2021-02" db="EMBL/GenBank/DDBJ databases">
        <authorList>
            <person name="Nowell W R."/>
        </authorList>
    </citation>
    <scope>NUCLEOTIDE SEQUENCE</scope>
</reference>
<dbReference type="PROSITE" id="PS01186">
    <property type="entry name" value="EGF_2"/>
    <property type="match status" value="2"/>
</dbReference>
<feature type="domain" description="EGF-like" evidence="6">
    <location>
        <begin position="3215"/>
        <end position="3251"/>
    </location>
</feature>
<dbReference type="PANTHER" id="PTHR24044">
    <property type="entry name" value="NOTCH LIGAND FAMILY MEMBER"/>
    <property type="match status" value="1"/>
</dbReference>
<dbReference type="CDD" id="cd00054">
    <property type="entry name" value="EGF_CA"/>
    <property type="match status" value="2"/>
</dbReference>
<dbReference type="SMART" id="SM00179">
    <property type="entry name" value="EGF_CA"/>
    <property type="match status" value="1"/>
</dbReference>
<dbReference type="GO" id="GO:0005509">
    <property type="term" value="F:calcium ion binding"/>
    <property type="evidence" value="ECO:0007669"/>
    <property type="project" value="InterPro"/>
</dbReference>
<keyword evidence="1 2" id="KW-1015">Disulfide bond</keyword>
<feature type="compositionally biased region" description="Basic and acidic residues" evidence="3">
    <location>
        <begin position="505"/>
        <end position="516"/>
    </location>
</feature>
<dbReference type="Gene3D" id="2.10.25.10">
    <property type="entry name" value="Laminin"/>
    <property type="match status" value="3"/>
</dbReference>
<dbReference type="InterPro" id="IPR000152">
    <property type="entry name" value="EGF-type_Asp/Asn_hydroxyl_site"/>
</dbReference>
<feature type="transmembrane region" description="Helical" evidence="4">
    <location>
        <begin position="3267"/>
        <end position="3291"/>
    </location>
</feature>
<feature type="compositionally biased region" description="Polar residues" evidence="3">
    <location>
        <begin position="1857"/>
        <end position="1870"/>
    </location>
</feature>
<evidence type="ECO:0000256" key="4">
    <source>
        <dbReference type="SAM" id="Phobius"/>
    </source>
</evidence>
<evidence type="ECO:0000256" key="1">
    <source>
        <dbReference type="ARBA" id="ARBA00023157"/>
    </source>
</evidence>
<proteinExistence type="predicted"/>
<evidence type="ECO:0000313" key="7">
    <source>
        <dbReference type="EMBL" id="CAF3484704.1"/>
    </source>
</evidence>
<dbReference type="InterPro" id="IPR018097">
    <property type="entry name" value="EGF_Ca-bd_CS"/>
</dbReference>
<name>A0A818G4M0_9BILA</name>
<dbReference type="SUPFAM" id="SSF57196">
    <property type="entry name" value="EGF/Laminin"/>
    <property type="match status" value="1"/>
</dbReference>
<gene>
    <name evidence="7" type="ORF">OTI717_LOCUS748</name>
</gene>
<keyword evidence="4" id="KW-0472">Membrane</keyword>
<keyword evidence="4" id="KW-1133">Transmembrane helix</keyword>
<feature type="region of interest" description="Disordered" evidence="3">
    <location>
        <begin position="2839"/>
        <end position="2862"/>
    </location>
</feature>
<dbReference type="PROSITE" id="PS50026">
    <property type="entry name" value="EGF_3"/>
    <property type="match status" value="2"/>
</dbReference>
<feature type="compositionally biased region" description="Low complexity" evidence="3">
    <location>
        <begin position="2843"/>
        <end position="2862"/>
    </location>
</feature>
<feature type="signal peptide" evidence="5">
    <location>
        <begin position="1"/>
        <end position="27"/>
    </location>
</feature>
<feature type="chain" id="PRO_5032351584" description="EGF-like domain-containing protein" evidence="5">
    <location>
        <begin position="28"/>
        <end position="3395"/>
    </location>
</feature>
<feature type="region of interest" description="Disordered" evidence="3">
    <location>
        <begin position="501"/>
        <end position="540"/>
    </location>
</feature>
<comment type="caution">
    <text evidence="2">Lacks conserved residue(s) required for the propagation of feature annotation.</text>
</comment>
<dbReference type="PROSITE" id="PS01187">
    <property type="entry name" value="EGF_CA"/>
    <property type="match status" value="1"/>
</dbReference>
<dbReference type="SMART" id="SM00181">
    <property type="entry name" value="EGF"/>
    <property type="match status" value="2"/>
</dbReference>
<evidence type="ECO:0000256" key="2">
    <source>
        <dbReference type="PROSITE-ProRule" id="PRU00076"/>
    </source>
</evidence>
<feature type="region of interest" description="Disordered" evidence="3">
    <location>
        <begin position="1023"/>
        <end position="1054"/>
    </location>
</feature>
<organism evidence="7 8">
    <name type="scientific">Rotaria sordida</name>
    <dbReference type="NCBI Taxonomy" id="392033"/>
    <lineage>
        <taxon>Eukaryota</taxon>
        <taxon>Metazoa</taxon>
        <taxon>Spiralia</taxon>
        <taxon>Gnathifera</taxon>
        <taxon>Rotifera</taxon>
        <taxon>Eurotatoria</taxon>
        <taxon>Bdelloidea</taxon>
        <taxon>Philodinida</taxon>
        <taxon>Philodinidae</taxon>
        <taxon>Rotaria</taxon>
    </lineage>
</organism>
<evidence type="ECO:0000259" key="6">
    <source>
        <dbReference type="PROSITE" id="PS50026"/>
    </source>
</evidence>
<feature type="compositionally biased region" description="Polar residues" evidence="3">
    <location>
        <begin position="517"/>
        <end position="538"/>
    </location>
</feature>
<evidence type="ECO:0000256" key="5">
    <source>
        <dbReference type="SAM" id="SignalP"/>
    </source>
</evidence>
<dbReference type="InterPro" id="IPR000742">
    <property type="entry name" value="EGF"/>
</dbReference>
<dbReference type="PROSITE" id="PS00022">
    <property type="entry name" value="EGF_1"/>
    <property type="match status" value="3"/>
</dbReference>
<dbReference type="EMBL" id="CAJOAX010000027">
    <property type="protein sequence ID" value="CAF3484704.1"/>
    <property type="molecule type" value="Genomic_DNA"/>
</dbReference>
<feature type="disulfide bond" evidence="2">
    <location>
        <begin position="3241"/>
        <end position="3250"/>
    </location>
</feature>
<dbReference type="InterPro" id="IPR050906">
    <property type="entry name" value="Notch_signaling"/>
</dbReference>
<feature type="disulfide bond" evidence="2">
    <location>
        <begin position="3162"/>
        <end position="3171"/>
    </location>
</feature>
<protein>
    <recommendedName>
        <fullName evidence="6">EGF-like domain-containing protein</fullName>
    </recommendedName>
</protein>
<feature type="region of interest" description="Disordered" evidence="3">
    <location>
        <begin position="1857"/>
        <end position="1879"/>
    </location>
</feature>
<dbReference type="InterPro" id="IPR001881">
    <property type="entry name" value="EGF-like_Ca-bd_dom"/>
</dbReference>